<protein>
    <submittedName>
        <fullName evidence="1">Uncharacterized protein</fullName>
    </submittedName>
</protein>
<reference evidence="1 2" key="1">
    <citation type="journal article" date="2019" name="Nat. Ecol. Evol.">
        <title>Megaphylogeny resolves global patterns of mushroom evolution.</title>
        <authorList>
            <person name="Varga T."/>
            <person name="Krizsan K."/>
            <person name="Foldi C."/>
            <person name="Dima B."/>
            <person name="Sanchez-Garcia M."/>
            <person name="Sanchez-Ramirez S."/>
            <person name="Szollosi G.J."/>
            <person name="Szarkandi J.G."/>
            <person name="Papp V."/>
            <person name="Albert L."/>
            <person name="Andreopoulos W."/>
            <person name="Angelini C."/>
            <person name="Antonin V."/>
            <person name="Barry K.W."/>
            <person name="Bougher N.L."/>
            <person name="Buchanan P."/>
            <person name="Buyck B."/>
            <person name="Bense V."/>
            <person name="Catcheside P."/>
            <person name="Chovatia M."/>
            <person name="Cooper J."/>
            <person name="Damon W."/>
            <person name="Desjardin D."/>
            <person name="Finy P."/>
            <person name="Geml J."/>
            <person name="Haridas S."/>
            <person name="Hughes K."/>
            <person name="Justo A."/>
            <person name="Karasinski D."/>
            <person name="Kautmanova I."/>
            <person name="Kiss B."/>
            <person name="Kocsube S."/>
            <person name="Kotiranta H."/>
            <person name="LaButti K.M."/>
            <person name="Lechner B.E."/>
            <person name="Liimatainen K."/>
            <person name="Lipzen A."/>
            <person name="Lukacs Z."/>
            <person name="Mihaltcheva S."/>
            <person name="Morgado L.N."/>
            <person name="Niskanen T."/>
            <person name="Noordeloos M.E."/>
            <person name="Ohm R.A."/>
            <person name="Ortiz-Santana B."/>
            <person name="Ovrebo C."/>
            <person name="Racz N."/>
            <person name="Riley R."/>
            <person name="Savchenko A."/>
            <person name="Shiryaev A."/>
            <person name="Soop K."/>
            <person name="Spirin V."/>
            <person name="Szebenyi C."/>
            <person name="Tomsovsky M."/>
            <person name="Tulloss R.E."/>
            <person name="Uehling J."/>
            <person name="Grigoriev I.V."/>
            <person name="Vagvolgyi C."/>
            <person name="Papp T."/>
            <person name="Martin F.M."/>
            <person name="Miettinen O."/>
            <person name="Hibbett D.S."/>
            <person name="Nagy L.G."/>
        </authorList>
    </citation>
    <scope>NUCLEOTIDE SEQUENCE [LARGE SCALE GENOMIC DNA]</scope>
    <source>
        <strain evidence="1 2">NL-1719</strain>
    </source>
</reference>
<organism evidence="1 2">
    <name type="scientific">Pluteus cervinus</name>
    <dbReference type="NCBI Taxonomy" id="181527"/>
    <lineage>
        <taxon>Eukaryota</taxon>
        <taxon>Fungi</taxon>
        <taxon>Dikarya</taxon>
        <taxon>Basidiomycota</taxon>
        <taxon>Agaricomycotina</taxon>
        <taxon>Agaricomycetes</taxon>
        <taxon>Agaricomycetidae</taxon>
        <taxon>Agaricales</taxon>
        <taxon>Pluteineae</taxon>
        <taxon>Pluteaceae</taxon>
        <taxon>Pluteus</taxon>
    </lineage>
</organism>
<keyword evidence="2" id="KW-1185">Reference proteome</keyword>
<dbReference type="EMBL" id="ML208994">
    <property type="protein sequence ID" value="TFK59378.1"/>
    <property type="molecule type" value="Genomic_DNA"/>
</dbReference>
<sequence>MECTYSVISVTSTLSSVWYLNLLYLLSGIKMVWISSESHSPCQTFMRHGPHVAINSSTYSRNEVGDLLFKGKGLRSMHGLHAPARNGRTTQKRLPCKPEPLHR</sequence>
<evidence type="ECO:0000313" key="2">
    <source>
        <dbReference type="Proteomes" id="UP000308600"/>
    </source>
</evidence>
<proteinExistence type="predicted"/>
<dbReference type="Proteomes" id="UP000308600">
    <property type="component" value="Unassembled WGS sequence"/>
</dbReference>
<accession>A0ACD3A0K0</accession>
<evidence type="ECO:0000313" key="1">
    <source>
        <dbReference type="EMBL" id="TFK59378.1"/>
    </source>
</evidence>
<name>A0ACD3A0K0_9AGAR</name>
<gene>
    <name evidence="1" type="ORF">BDN72DRAFT_851312</name>
</gene>